<keyword evidence="1" id="KW-0812">Transmembrane</keyword>
<dbReference type="AlphaFoldDB" id="A0A8J7YJQ6"/>
<reference evidence="2" key="1">
    <citation type="submission" date="2021-06" db="EMBL/GenBank/DDBJ databases">
        <title>Halomicroarcula sp. F24A a new haloarchaeum isolated from saline soil.</title>
        <authorList>
            <person name="Duran-Viseras A."/>
            <person name="Sanchez-Porro C."/>
            <person name="Ventosa A."/>
        </authorList>
    </citation>
    <scope>NUCLEOTIDE SEQUENCE</scope>
    <source>
        <strain evidence="2">F24A</strain>
    </source>
</reference>
<feature type="transmembrane region" description="Helical" evidence="1">
    <location>
        <begin position="12"/>
        <end position="32"/>
    </location>
</feature>
<feature type="transmembrane region" description="Helical" evidence="1">
    <location>
        <begin position="389"/>
        <end position="410"/>
    </location>
</feature>
<proteinExistence type="predicted"/>
<feature type="transmembrane region" description="Helical" evidence="1">
    <location>
        <begin position="356"/>
        <end position="377"/>
    </location>
</feature>
<evidence type="ECO:0000256" key="1">
    <source>
        <dbReference type="SAM" id="Phobius"/>
    </source>
</evidence>
<comment type="caution">
    <text evidence="2">The sequence shown here is derived from an EMBL/GenBank/DDBJ whole genome shotgun (WGS) entry which is preliminary data.</text>
</comment>
<evidence type="ECO:0000313" key="3">
    <source>
        <dbReference type="Proteomes" id="UP000783863"/>
    </source>
</evidence>
<sequence length="612" mass="67033">MAVTSQRRRRQVAALLVGYVTYTVGLVVAAGSQPTGYEISIYRATPVLFWLGSAIALLAAIAVGLRASATTLRSRLAMLLGSLVGISVAILPIIRDYYYNGSGDALSYLGWTRLIAEGSLNPANFLYPGINTIAVVLTRVTGLPPRRTLQLVVPIFMTMYILFTALCVTRIAARSKGAAVGTFFALLFLPINNIHTYIFPYPTTAAIYFTPFAVYLLLRYVGERETLATVRGYDVATPLGVLLTLAGIAAILVHPQSGSNVLLLIGAGFGLQLLARLYSRYRETDRLTDHRSLAPQTALVGLFFALWIPRFGRATGTVSAVVNGLLYGANPGDEISTVSTSLSTLGSGIGELFAKIFLVSAALSAVAGVVMLLAVTGKLDDRFPDRNTLLRYVTFGFVPVFVLFGLFYITSVTRQPFRYLGFMMVFVTVLVAVAVTDGIPFSPSLSAKHWQAAVAVALVFLLVPQAMILHQSPYMYKDSDHVPETYYEGYTTSFDQRDPEVYFAGPRGGPRRYVDAYYGTTGTDVTPGGKEFPGKEAMIPFSVFGNNTTQYYSRCRYVPLTSSDYQREVGLYDGFRYSAAAFRSFRQNPDVSRVQTNGDYRLYYVRGDECSR</sequence>
<feature type="transmembrane region" description="Helical" evidence="1">
    <location>
        <begin position="233"/>
        <end position="253"/>
    </location>
</feature>
<keyword evidence="1" id="KW-0472">Membrane</keyword>
<accession>A0A8J7YJQ6</accession>
<feature type="transmembrane region" description="Helical" evidence="1">
    <location>
        <begin position="151"/>
        <end position="173"/>
    </location>
</feature>
<feature type="transmembrane region" description="Helical" evidence="1">
    <location>
        <begin position="205"/>
        <end position="221"/>
    </location>
</feature>
<organism evidence="2 3">
    <name type="scientific">Haloarcula salinisoli</name>
    <dbReference type="NCBI Taxonomy" id="2487746"/>
    <lineage>
        <taxon>Archaea</taxon>
        <taxon>Methanobacteriati</taxon>
        <taxon>Methanobacteriota</taxon>
        <taxon>Stenosarchaea group</taxon>
        <taxon>Halobacteria</taxon>
        <taxon>Halobacteriales</taxon>
        <taxon>Haloarculaceae</taxon>
        <taxon>Haloarcula</taxon>
    </lineage>
</organism>
<feature type="transmembrane region" description="Helical" evidence="1">
    <location>
        <begin position="417"/>
        <end position="435"/>
    </location>
</feature>
<feature type="transmembrane region" description="Helical" evidence="1">
    <location>
        <begin position="76"/>
        <end position="94"/>
    </location>
</feature>
<keyword evidence="1" id="KW-1133">Transmembrane helix</keyword>
<gene>
    <name evidence="2" type="ORF">EGD98_05265</name>
</gene>
<dbReference type="RefSeq" id="WP_220587301.1">
    <property type="nucleotide sequence ID" value="NZ_RKLQ01000001.1"/>
</dbReference>
<feature type="transmembrane region" description="Helical" evidence="1">
    <location>
        <begin position="180"/>
        <end position="199"/>
    </location>
</feature>
<dbReference type="Proteomes" id="UP000783863">
    <property type="component" value="Unassembled WGS sequence"/>
</dbReference>
<dbReference type="EMBL" id="RKLQ01000001">
    <property type="protein sequence ID" value="MBX0303081.1"/>
    <property type="molecule type" value="Genomic_DNA"/>
</dbReference>
<name>A0A8J7YJQ6_9EURY</name>
<protein>
    <submittedName>
        <fullName evidence="2">Uncharacterized protein</fullName>
    </submittedName>
</protein>
<evidence type="ECO:0000313" key="2">
    <source>
        <dbReference type="EMBL" id="MBX0303081.1"/>
    </source>
</evidence>
<keyword evidence="3" id="KW-1185">Reference proteome</keyword>
<feature type="transmembrane region" description="Helical" evidence="1">
    <location>
        <begin position="44"/>
        <end position="64"/>
    </location>
</feature>
<feature type="transmembrane region" description="Helical" evidence="1">
    <location>
        <begin position="450"/>
        <end position="469"/>
    </location>
</feature>
<feature type="transmembrane region" description="Helical" evidence="1">
    <location>
        <begin position="259"/>
        <end position="278"/>
    </location>
</feature>